<comment type="subcellular location">
    <subcellularLocation>
        <location evidence="1">Cell membrane</location>
        <topology evidence="1">Multi-pass membrane protein</topology>
    </subcellularLocation>
</comment>
<feature type="transmembrane region" description="Helical" evidence="7">
    <location>
        <begin position="240"/>
        <end position="260"/>
    </location>
</feature>
<keyword evidence="5 7" id="KW-1133">Transmembrane helix</keyword>
<proteinExistence type="predicted"/>
<dbReference type="InterPro" id="IPR003593">
    <property type="entry name" value="AAA+_ATPase"/>
</dbReference>
<evidence type="ECO:0000256" key="7">
    <source>
        <dbReference type="SAM" id="Phobius"/>
    </source>
</evidence>
<evidence type="ECO:0000313" key="11">
    <source>
        <dbReference type="Proteomes" id="UP001303001"/>
    </source>
</evidence>
<dbReference type="CDD" id="cd18548">
    <property type="entry name" value="ABC_6TM_Tm287_like"/>
    <property type="match status" value="1"/>
</dbReference>
<feature type="transmembrane region" description="Helical" evidence="7">
    <location>
        <begin position="127"/>
        <end position="151"/>
    </location>
</feature>
<feature type="transmembrane region" description="Helical" evidence="7">
    <location>
        <begin position="60"/>
        <end position="80"/>
    </location>
</feature>
<feature type="domain" description="ABC transporter" evidence="8">
    <location>
        <begin position="334"/>
        <end position="569"/>
    </location>
</feature>
<dbReference type="RefSeq" id="WP_313723105.1">
    <property type="nucleotide sequence ID" value="NZ_CP134876.1"/>
</dbReference>
<evidence type="ECO:0000256" key="4">
    <source>
        <dbReference type="ARBA" id="ARBA00022840"/>
    </source>
</evidence>
<dbReference type="Gene3D" id="3.40.50.300">
    <property type="entry name" value="P-loop containing nucleotide triphosphate hydrolases"/>
    <property type="match status" value="1"/>
</dbReference>
<keyword evidence="6 7" id="KW-0472">Membrane</keyword>
<keyword evidence="2 7" id="KW-0812">Transmembrane</keyword>
<reference evidence="10 11" key="1">
    <citation type="submission" date="2023-09" db="EMBL/GenBank/DDBJ databases">
        <title>Micromonospora halotolerans DSM 45598 genome sequence.</title>
        <authorList>
            <person name="Mo P."/>
        </authorList>
    </citation>
    <scope>NUCLEOTIDE SEQUENCE [LARGE SCALE GENOMIC DNA]</scope>
    <source>
        <strain evidence="10 11">DSM 45598</strain>
    </source>
</reference>
<dbReference type="Gene3D" id="1.20.1560.10">
    <property type="entry name" value="ABC transporter type 1, transmembrane domain"/>
    <property type="match status" value="1"/>
</dbReference>
<dbReference type="InterPro" id="IPR039421">
    <property type="entry name" value="Type_1_exporter"/>
</dbReference>
<feature type="domain" description="ABC transmembrane type-1" evidence="9">
    <location>
        <begin position="18"/>
        <end position="300"/>
    </location>
</feature>
<dbReference type="PANTHER" id="PTHR43394">
    <property type="entry name" value="ATP-DEPENDENT PERMEASE MDL1, MITOCHONDRIAL"/>
    <property type="match status" value="1"/>
</dbReference>
<dbReference type="SUPFAM" id="SSF90123">
    <property type="entry name" value="ABC transporter transmembrane region"/>
    <property type="match status" value="1"/>
</dbReference>
<feature type="transmembrane region" description="Helical" evidence="7">
    <location>
        <begin position="280"/>
        <end position="298"/>
    </location>
</feature>
<dbReference type="SUPFAM" id="SSF52540">
    <property type="entry name" value="P-loop containing nucleoside triphosphate hydrolases"/>
    <property type="match status" value="1"/>
</dbReference>
<feature type="transmembrane region" description="Helical" evidence="7">
    <location>
        <begin position="157"/>
        <end position="176"/>
    </location>
</feature>
<keyword evidence="3" id="KW-0547">Nucleotide-binding</keyword>
<dbReference type="InterPro" id="IPR017871">
    <property type="entry name" value="ABC_transporter-like_CS"/>
</dbReference>
<organism evidence="10 11">
    <name type="scientific">Micromonospora halotolerans</name>
    <dbReference type="NCBI Taxonomy" id="709879"/>
    <lineage>
        <taxon>Bacteria</taxon>
        <taxon>Bacillati</taxon>
        <taxon>Actinomycetota</taxon>
        <taxon>Actinomycetes</taxon>
        <taxon>Micromonosporales</taxon>
        <taxon>Micromonosporaceae</taxon>
        <taxon>Micromonospora</taxon>
    </lineage>
</organism>
<dbReference type="Proteomes" id="UP001303001">
    <property type="component" value="Chromosome"/>
</dbReference>
<dbReference type="PROSITE" id="PS50893">
    <property type="entry name" value="ABC_TRANSPORTER_2"/>
    <property type="match status" value="1"/>
</dbReference>
<keyword evidence="4 10" id="KW-0067">ATP-binding</keyword>
<evidence type="ECO:0000256" key="1">
    <source>
        <dbReference type="ARBA" id="ARBA00004651"/>
    </source>
</evidence>
<evidence type="ECO:0000256" key="6">
    <source>
        <dbReference type="ARBA" id="ARBA00023136"/>
    </source>
</evidence>
<evidence type="ECO:0000256" key="2">
    <source>
        <dbReference type="ARBA" id="ARBA00022692"/>
    </source>
</evidence>
<dbReference type="InterPro" id="IPR011527">
    <property type="entry name" value="ABC1_TM_dom"/>
</dbReference>
<dbReference type="EMBL" id="CP134876">
    <property type="protein sequence ID" value="WNM41192.1"/>
    <property type="molecule type" value="Genomic_DNA"/>
</dbReference>
<evidence type="ECO:0000256" key="5">
    <source>
        <dbReference type="ARBA" id="ARBA00022989"/>
    </source>
</evidence>
<dbReference type="GO" id="GO:0005524">
    <property type="term" value="F:ATP binding"/>
    <property type="evidence" value="ECO:0007669"/>
    <property type="project" value="UniProtKB-KW"/>
</dbReference>
<dbReference type="InterPro" id="IPR027417">
    <property type="entry name" value="P-loop_NTPase"/>
</dbReference>
<name>A0ABZ0A1C1_9ACTN</name>
<dbReference type="Pfam" id="PF00664">
    <property type="entry name" value="ABC_membrane"/>
    <property type="match status" value="1"/>
</dbReference>
<feature type="transmembrane region" description="Helical" evidence="7">
    <location>
        <begin position="16"/>
        <end position="34"/>
    </location>
</feature>
<dbReference type="PROSITE" id="PS50929">
    <property type="entry name" value="ABC_TM1F"/>
    <property type="match status" value="1"/>
</dbReference>
<evidence type="ECO:0000313" key="10">
    <source>
        <dbReference type="EMBL" id="WNM41192.1"/>
    </source>
</evidence>
<keyword evidence="11" id="KW-1185">Reference proteome</keyword>
<dbReference type="PROSITE" id="PS00211">
    <property type="entry name" value="ABC_TRANSPORTER_1"/>
    <property type="match status" value="1"/>
</dbReference>
<dbReference type="InterPro" id="IPR003439">
    <property type="entry name" value="ABC_transporter-like_ATP-bd"/>
</dbReference>
<sequence>MLIRLLRTHLRPYRRLLAAVVAFQFVGTMASLYLPSLNADIIDRGVAVGDTDQIMRTGGWMLLVSLLQISCSIIAVYLGAKTAMGFGRDVRAGIFAHVNSFSAREVARFGAPSLITRNTNDVQQVQMLVLMSCTMLVAAPIMSVGGVVMALQEDVGLSWLMLVCVPVLAIMLGLITRRMVPGFRLMQTRIDTVNRVLREQITGIRVVRAFVREPYETERFRVANTDLTATALRIGRLQALIFPVVMLVLNVSSVAVLWFGAERVDSGQIQVGALTAFLQYLMQILMAVMMATFMLMMVPRAAVCAERIVEVLDTDSSVVPPVEPMIAMTRRAELEFRRVSFQYPGASAPVLHDISFRASPGRTTAIIGSTGAGKTTLLTLIPRLVDPTAGAVLVDGVDVRLLEPDEVWRRIGLVPQRPYLFSGTVASNLRYGNPDATDAELWAALEIAQARDFVAEMPGGLEAPIAQGGTNVSGGQRQRLAIARALVRQPEIYLFDDSFSALDLGTDARLRAALKPVTADAVVVIVAQRVSTIIDADQIIVLEDGGVVGMGRHDDLLVTCPTYAEIVASQQTAEVTA</sequence>
<dbReference type="SMART" id="SM00382">
    <property type="entry name" value="AAA"/>
    <property type="match status" value="1"/>
</dbReference>
<evidence type="ECO:0000256" key="3">
    <source>
        <dbReference type="ARBA" id="ARBA00022741"/>
    </source>
</evidence>
<accession>A0ABZ0A1C1</accession>
<dbReference type="InterPro" id="IPR036640">
    <property type="entry name" value="ABC1_TM_sf"/>
</dbReference>
<protein>
    <submittedName>
        <fullName evidence="10">ABC transporter ATP-binding protein</fullName>
    </submittedName>
</protein>
<dbReference type="Pfam" id="PF00005">
    <property type="entry name" value="ABC_tran"/>
    <property type="match status" value="1"/>
</dbReference>
<evidence type="ECO:0000259" key="8">
    <source>
        <dbReference type="PROSITE" id="PS50893"/>
    </source>
</evidence>
<gene>
    <name evidence="10" type="ORF">RMN56_07540</name>
</gene>
<dbReference type="PANTHER" id="PTHR43394:SF1">
    <property type="entry name" value="ATP-BINDING CASSETTE SUB-FAMILY B MEMBER 10, MITOCHONDRIAL"/>
    <property type="match status" value="1"/>
</dbReference>
<evidence type="ECO:0000259" key="9">
    <source>
        <dbReference type="PROSITE" id="PS50929"/>
    </source>
</evidence>